<evidence type="ECO:0000259" key="6">
    <source>
        <dbReference type="Pfam" id="PF04932"/>
    </source>
</evidence>
<dbReference type="RefSeq" id="WP_163494643.1">
    <property type="nucleotide sequence ID" value="NZ_CP048711.1"/>
</dbReference>
<sequence length="457" mass="49573">MSLPPQENPVAAVDAAGHPRPARLRAERLFHWLQWPCLLAVCLFAFTDQILPDIGHVAQVLFILPALVLLFAGRRPACLRAPALFLLATLLVQTSSWLFAPDLAAYGYEPVAEPKLDRLGRWLLFIFAAYWLLPKPGAVAALWLSALAGLLLAPWVTGGGGVELQQAAAGLRVGFGLRNEQHTAMLFGAGFLGLYAQLLYRIANGSLRRVSSAALLGLLLLTGGGVLVTQTRGVWLGVAAGIGLISLLAGWLQGRRHHWAPGKSLGILAVAMLLLLLAAVPAARLMGDFEHERGSITRLPEYIEADLGYDAIGIRVRSWIHALPWLAQRPLTGWGTQGSHLISQHSEGLPPELKRIFTHLHSSYFDLFAQYGAPGVLLFLGLLAWLGRFAVQSWRAGGMPEPVFLFIAGFIVYWLVINAFESFMLYSSGRYLLNLILAGALVYHPRAVAARASACAG</sequence>
<feature type="transmembrane region" description="Helical" evidence="5">
    <location>
        <begin position="182"/>
        <end position="203"/>
    </location>
</feature>
<dbReference type="EMBL" id="CP048711">
    <property type="protein sequence ID" value="QIB65404.1"/>
    <property type="molecule type" value="Genomic_DNA"/>
</dbReference>
<feature type="transmembrane region" description="Helical" evidence="5">
    <location>
        <begin position="371"/>
        <end position="391"/>
    </location>
</feature>
<name>A0A6C0U7D6_9GAMM</name>
<keyword evidence="4 5" id="KW-0472">Membrane</keyword>
<gene>
    <name evidence="7" type="ORF">G3T16_08325</name>
</gene>
<feature type="transmembrane region" description="Helical" evidence="5">
    <location>
        <begin position="79"/>
        <end position="99"/>
    </location>
</feature>
<evidence type="ECO:0000256" key="2">
    <source>
        <dbReference type="ARBA" id="ARBA00022692"/>
    </source>
</evidence>
<comment type="subcellular location">
    <subcellularLocation>
        <location evidence="1">Membrane</location>
        <topology evidence="1">Multi-pass membrane protein</topology>
    </subcellularLocation>
</comment>
<keyword evidence="2 5" id="KW-0812">Transmembrane</keyword>
<evidence type="ECO:0000313" key="7">
    <source>
        <dbReference type="EMBL" id="QIB65404.1"/>
    </source>
</evidence>
<keyword evidence="3 5" id="KW-1133">Transmembrane helix</keyword>
<protein>
    <submittedName>
        <fullName evidence="7">O-antigen ligase family protein</fullName>
    </submittedName>
</protein>
<evidence type="ECO:0000256" key="5">
    <source>
        <dbReference type="SAM" id="Phobius"/>
    </source>
</evidence>
<feature type="transmembrane region" description="Helical" evidence="5">
    <location>
        <begin position="53"/>
        <end position="72"/>
    </location>
</feature>
<dbReference type="InterPro" id="IPR051533">
    <property type="entry name" value="WaaL-like"/>
</dbReference>
<dbReference type="KEGG" id="kim:G3T16_08325"/>
<feature type="transmembrane region" description="Helical" evidence="5">
    <location>
        <begin position="141"/>
        <end position="162"/>
    </location>
</feature>
<feature type="transmembrane region" description="Helical" evidence="5">
    <location>
        <begin position="210"/>
        <end position="228"/>
    </location>
</feature>
<evidence type="ECO:0000256" key="1">
    <source>
        <dbReference type="ARBA" id="ARBA00004141"/>
    </source>
</evidence>
<proteinExistence type="predicted"/>
<feature type="transmembrane region" description="Helical" evidence="5">
    <location>
        <begin position="264"/>
        <end position="283"/>
    </location>
</feature>
<dbReference type="GO" id="GO:0016020">
    <property type="term" value="C:membrane"/>
    <property type="evidence" value="ECO:0007669"/>
    <property type="project" value="UniProtKB-SubCell"/>
</dbReference>
<keyword evidence="7" id="KW-0436">Ligase</keyword>
<feature type="transmembrane region" description="Helical" evidence="5">
    <location>
        <begin position="403"/>
        <end position="425"/>
    </location>
</feature>
<dbReference type="InterPro" id="IPR007016">
    <property type="entry name" value="O-antigen_ligase-rel_domated"/>
</dbReference>
<dbReference type="PANTHER" id="PTHR37422:SF13">
    <property type="entry name" value="LIPOPOLYSACCHARIDE BIOSYNTHESIS PROTEIN PA4999-RELATED"/>
    <property type="match status" value="1"/>
</dbReference>
<feature type="transmembrane region" description="Helical" evidence="5">
    <location>
        <begin position="234"/>
        <end position="252"/>
    </location>
</feature>
<organism evidence="7 8">
    <name type="scientific">Kineobactrum salinum</name>
    <dbReference type="NCBI Taxonomy" id="2708301"/>
    <lineage>
        <taxon>Bacteria</taxon>
        <taxon>Pseudomonadati</taxon>
        <taxon>Pseudomonadota</taxon>
        <taxon>Gammaproteobacteria</taxon>
        <taxon>Cellvibrionales</taxon>
        <taxon>Halieaceae</taxon>
        <taxon>Kineobactrum</taxon>
    </lineage>
</organism>
<dbReference type="GO" id="GO:0016874">
    <property type="term" value="F:ligase activity"/>
    <property type="evidence" value="ECO:0007669"/>
    <property type="project" value="UniProtKB-KW"/>
</dbReference>
<dbReference type="Pfam" id="PF04932">
    <property type="entry name" value="Wzy_C"/>
    <property type="match status" value="1"/>
</dbReference>
<feature type="transmembrane region" description="Helical" evidence="5">
    <location>
        <begin position="29"/>
        <end position="47"/>
    </location>
</feature>
<evidence type="ECO:0000256" key="3">
    <source>
        <dbReference type="ARBA" id="ARBA00022989"/>
    </source>
</evidence>
<dbReference type="PANTHER" id="PTHR37422">
    <property type="entry name" value="TEICHURONIC ACID BIOSYNTHESIS PROTEIN TUAE"/>
    <property type="match status" value="1"/>
</dbReference>
<accession>A0A6C0U7D6</accession>
<keyword evidence="8" id="KW-1185">Reference proteome</keyword>
<dbReference type="AlphaFoldDB" id="A0A6C0U7D6"/>
<feature type="transmembrane region" description="Helical" evidence="5">
    <location>
        <begin position="119"/>
        <end position="134"/>
    </location>
</feature>
<evidence type="ECO:0000256" key="4">
    <source>
        <dbReference type="ARBA" id="ARBA00023136"/>
    </source>
</evidence>
<reference evidence="7 8" key="1">
    <citation type="submission" date="2020-02" db="EMBL/GenBank/DDBJ databases">
        <title>Genome sequencing for Kineobactrum sp. M2.</title>
        <authorList>
            <person name="Park S.-J."/>
        </authorList>
    </citation>
    <scope>NUCLEOTIDE SEQUENCE [LARGE SCALE GENOMIC DNA]</scope>
    <source>
        <strain evidence="7 8">M2</strain>
    </source>
</reference>
<feature type="domain" description="O-antigen ligase-related" evidence="6">
    <location>
        <begin position="218"/>
        <end position="380"/>
    </location>
</feature>
<evidence type="ECO:0000313" key="8">
    <source>
        <dbReference type="Proteomes" id="UP000477680"/>
    </source>
</evidence>
<dbReference type="Proteomes" id="UP000477680">
    <property type="component" value="Chromosome"/>
</dbReference>